<gene>
    <name evidence="2" type="ORF">BE18_44840</name>
</gene>
<protein>
    <recommendedName>
        <fullName evidence="1">SGNH hydrolase-type esterase domain-containing protein</fullName>
    </recommendedName>
</protein>
<dbReference type="EMBL" id="JEMC01002382">
    <property type="protein sequence ID" value="KYF88223.1"/>
    <property type="molecule type" value="Genomic_DNA"/>
</dbReference>
<dbReference type="PANTHER" id="PTHR30383:SF5">
    <property type="entry name" value="SGNH HYDROLASE-TYPE ESTERASE DOMAIN-CONTAINING PROTEIN"/>
    <property type="match status" value="1"/>
</dbReference>
<dbReference type="Proteomes" id="UP000075515">
    <property type="component" value="Unassembled WGS sequence"/>
</dbReference>
<evidence type="ECO:0000313" key="3">
    <source>
        <dbReference type="Proteomes" id="UP000075515"/>
    </source>
</evidence>
<evidence type="ECO:0000259" key="1">
    <source>
        <dbReference type="Pfam" id="PF13472"/>
    </source>
</evidence>
<dbReference type="Gene3D" id="3.40.50.1110">
    <property type="entry name" value="SGNH hydrolase"/>
    <property type="match status" value="1"/>
</dbReference>
<proteinExistence type="predicted"/>
<name>A0A150SVZ7_SORCE</name>
<evidence type="ECO:0000313" key="2">
    <source>
        <dbReference type="EMBL" id="KYF88223.1"/>
    </source>
</evidence>
<organism evidence="2 3">
    <name type="scientific">Sorangium cellulosum</name>
    <name type="common">Polyangium cellulosum</name>
    <dbReference type="NCBI Taxonomy" id="56"/>
    <lineage>
        <taxon>Bacteria</taxon>
        <taxon>Pseudomonadati</taxon>
        <taxon>Myxococcota</taxon>
        <taxon>Polyangia</taxon>
        <taxon>Polyangiales</taxon>
        <taxon>Polyangiaceae</taxon>
        <taxon>Sorangium</taxon>
    </lineage>
</organism>
<dbReference type="GO" id="GO:0004622">
    <property type="term" value="F:phosphatidylcholine lysophospholipase activity"/>
    <property type="evidence" value="ECO:0007669"/>
    <property type="project" value="TreeGrafter"/>
</dbReference>
<dbReference type="InterPro" id="IPR051532">
    <property type="entry name" value="Ester_Hydrolysis_Enzymes"/>
</dbReference>
<dbReference type="PROSITE" id="PS51257">
    <property type="entry name" value="PROKAR_LIPOPROTEIN"/>
    <property type="match status" value="1"/>
</dbReference>
<dbReference type="AlphaFoldDB" id="A0A150SVZ7"/>
<feature type="domain" description="SGNH hydrolase-type esterase" evidence="1">
    <location>
        <begin position="59"/>
        <end position="235"/>
    </location>
</feature>
<dbReference type="CDD" id="cd01832">
    <property type="entry name" value="SGNH_hydrolase_like_1"/>
    <property type="match status" value="1"/>
</dbReference>
<dbReference type="InterPro" id="IPR013830">
    <property type="entry name" value="SGNH_hydro"/>
</dbReference>
<accession>A0A150SVZ7</accession>
<reference evidence="2 3" key="1">
    <citation type="submission" date="2014-02" db="EMBL/GenBank/DDBJ databases">
        <title>The small core and large imbalanced accessory genome model reveals a collaborative survival strategy of Sorangium cellulosum strains in nature.</title>
        <authorList>
            <person name="Han K."/>
            <person name="Peng R."/>
            <person name="Blom J."/>
            <person name="Li Y.-Z."/>
        </authorList>
    </citation>
    <scope>NUCLEOTIDE SEQUENCE [LARGE SCALE GENOMIC DNA]</scope>
    <source>
        <strain evidence="2 3">So0149</strain>
    </source>
</reference>
<dbReference type="Pfam" id="PF13472">
    <property type="entry name" value="Lipase_GDSL_2"/>
    <property type="match status" value="1"/>
</dbReference>
<dbReference type="PANTHER" id="PTHR30383">
    <property type="entry name" value="THIOESTERASE 1/PROTEASE 1/LYSOPHOSPHOLIPASE L1"/>
    <property type="match status" value="1"/>
</dbReference>
<sequence length="247" mass="26639">MLSFVMRSIRSFLLLVSLLLGGLLLLVLPLLGGCQRSAPAGASEDAAQTRGGEEIRYLALGDSFTAGTGNQPDDAFPSRLASLWRADGRRVTLKNVAVNGYTTEDVKEQELPEVAPFRPTLVTLAVGANDYLHGWSADVYRSQLRVLFRAIMDAGVAPSRIVALPQPDWSLSPVAASFGDPRQIGADIVAFNTILRDEARAAGARYVDLYPLMHKQAEANMLASDGLHPSARAHAEWAAALHEHVEP</sequence>
<comment type="caution">
    <text evidence="2">The sequence shown here is derived from an EMBL/GenBank/DDBJ whole genome shotgun (WGS) entry which is preliminary data.</text>
</comment>
<dbReference type="SUPFAM" id="SSF52266">
    <property type="entry name" value="SGNH hydrolase"/>
    <property type="match status" value="1"/>
</dbReference>
<dbReference type="InterPro" id="IPR036514">
    <property type="entry name" value="SGNH_hydro_sf"/>
</dbReference>